<dbReference type="OrthoDB" id="4970075at2759"/>
<organism evidence="2">
    <name type="scientific">Fusarium oxysporum (strain Fo5176)</name>
    <name type="common">Fusarium vascular wilt</name>
    <dbReference type="NCBI Taxonomy" id="660025"/>
    <lineage>
        <taxon>Eukaryota</taxon>
        <taxon>Fungi</taxon>
        <taxon>Dikarya</taxon>
        <taxon>Ascomycota</taxon>
        <taxon>Pezizomycotina</taxon>
        <taxon>Sordariomycetes</taxon>
        <taxon>Hypocreomycetidae</taxon>
        <taxon>Hypocreales</taxon>
        <taxon>Nectriaceae</taxon>
        <taxon>Fusarium</taxon>
        <taxon>Fusarium oxysporum species complex</taxon>
    </lineage>
</organism>
<reference evidence="2" key="1">
    <citation type="journal article" date="2012" name="Mol. Plant Microbe Interact.">
        <title>A highly conserved effector in Fusarium oxysporum is required for full virulence on Arabidopsis.</title>
        <authorList>
            <person name="Thatcher L.F."/>
            <person name="Gardiner D.M."/>
            <person name="Kazan K."/>
            <person name="Manners J."/>
        </authorList>
    </citation>
    <scope>NUCLEOTIDE SEQUENCE [LARGE SCALE GENOMIC DNA]</scope>
    <source>
        <strain evidence="2">Fo5176</strain>
    </source>
</reference>
<feature type="signal peptide" evidence="1">
    <location>
        <begin position="1"/>
        <end position="20"/>
    </location>
</feature>
<protein>
    <submittedName>
        <fullName evidence="2">Uncharacterized protein</fullName>
    </submittedName>
</protein>
<comment type="caution">
    <text evidence="2">The sequence shown here is derived from an EMBL/GenBank/DDBJ whole genome shotgun (WGS) entry which is preliminary data.</text>
</comment>
<evidence type="ECO:0000256" key="1">
    <source>
        <dbReference type="SAM" id="SignalP"/>
    </source>
</evidence>
<name>F9G0U3_FUSOF</name>
<accession>F9G0U3</accession>
<feature type="chain" id="PRO_5003383712" evidence="1">
    <location>
        <begin position="21"/>
        <end position="104"/>
    </location>
</feature>
<proteinExistence type="predicted"/>
<sequence length="104" mass="11468">MQLSKLTILIFTVLLSSGEACKCLGTDGKPNNGITRKCCKKSKGDFLFSDSTCYHHLKETSAELAGKIHKKLDKFDKCCEGRGSDCARPGSCSCPTCRRNEWET</sequence>
<keyword evidence="1" id="KW-0732">Signal</keyword>
<dbReference type="AlphaFoldDB" id="F9G0U3"/>
<gene>
    <name evidence="2" type="ORF">FOXB_12275</name>
</gene>
<dbReference type="EMBL" id="AFQF01003034">
    <property type="protein sequence ID" value="EGU77198.1"/>
    <property type="molecule type" value="Genomic_DNA"/>
</dbReference>
<evidence type="ECO:0000313" key="2">
    <source>
        <dbReference type="EMBL" id="EGU77198.1"/>
    </source>
</evidence>